<keyword evidence="3" id="KW-0378">Hydrolase</keyword>
<name>A0ABN1JKW9_9FLAO</name>
<dbReference type="PANTHER" id="PTHR12121:SF36">
    <property type="entry name" value="ENDONUCLEASE_EXONUCLEASE_PHOSPHATASE DOMAIN-CONTAINING PROTEIN"/>
    <property type="match status" value="1"/>
</dbReference>
<proteinExistence type="predicted"/>
<dbReference type="InterPro" id="IPR005135">
    <property type="entry name" value="Endo/exonuclease/phosphatase"/>
</dbReference>
<dbReference type="CDD" id="cd09083">
    <property type="entry name" value="EEP-1"/>
    <property type="match status" value="1"/>
</dbReference>
<keyword evidence="4" id="KW-1185">Reference proteome</keyword>
<accession>A0ABN1JKW9</accession>
<organism evidence="3 4">
    <name type="scientific">Gaetbulibacter jejuensis</name>
    <dbReference type="NCBI Taxonomy" id="584607"/>
    <lineage>
        <taxon>Bacteria</taxon>
        <taxon>Pseudomonadati</taxon>
        <taxon>Bacteroidota</taxon>
        <taxon>Flavobacteriia</taxon>
        <taxon>Flavobacteriales</taxon>
        <taxon>Flavobacteriaceae</taxon>
        <taxon>Gaetbulibacter</taxon>
    </lineage>
</organism>
<evidence type="ECO:0000313" key="4">
    <source>
        <dbReference type="Proteomes" id="UP001500736"/>
    </source>
</evidence>
<sequence>MFTSNTFKEAFLLNYLCIDLNIYKDFYFMIMKRFFTIIAIIISFSATSQELKIMSYNIKLDYPKEGENSWANRKPFMMNQIKFYEPDVLGVQEAMPNQMKDLDALLTNYSFVGVGRDDGKDEGEYSAIFYRKDDLEVLESSTFWLSQTPDRVGMGWDAVCNRVCTYALFQHKTTMKKFWVFNTHFDHVGKEARSKSAVLILDKIKSLNTENHPVFLTGDFNMEPNHESVDYITQTLKDSKIDTELDFGPEGTFNGFHFDQPVTRRIDYVFVSFDVKINKYAVLSDNWNMQYPSDHLPVLIEASF</sequence>
<evidence type="ECO:0000256" key="1">
    <source>
        <dbReference type="SAM" id="Phobius"/>
    </source>
</evidence>
<feature type="transmembrane region" description="Helical" evidence="1">
    <location>
        <begin position="26"/>
        <end position="46"/>
    </location>
</feature>
<comment type="caution">
    <text evidence="3">The sequence shown here is derived from an EMBL/GenBank/DDBJ whole genome shotgun (WGS) entry which is preliminary data.</text>
</comment>
<evidence type="ECO:0000259" key="2">
    <source>
        <dbReference type="Pfam" id="PF03372"/>
    </source>
</evidence>
<dbReference type="Pfam" id="PF03372">
    <property type="entry name" value="Exo_endo_phos"/>
    <property type="match status" value="1"/>
</dbReference>
<dbReference type="PANTHER" id="PTHR12121">
    <property type="entry name" value="CARBON CATABOLITE REPRESSOR PROTEIN 4"/>
    <property type="match status" value="1"/>
</dbReference>
<keyword evidence="3" id="KW-0540">Nuclease</keyword>
<reference evidence="3 4" key="1">
    <citation type="journal article" date="2019" name="Int. J. Syst. Evol. Microbiol.">
        <title>The Global Catalogue of Microorganisms (GCM) 10K type strain sequencing project: providing services to taxonomists for standard genome sequencing and annotation.</title>
        <authorList>
            <consortium name="The Broad Institute Genomics Platform"/>
            <consortium name="The Broad Institute Genome Sequencing Center for Infectious Disease"/>
            <person name="Wu L."/>
            <person name="Ma J."/>
        </authorList>
    </citation>
    <scope>NUCLEOTIDE SEQUENCE [LARGE SCALE GENOMIC DNA]</scope>
    <source>
        <strain evidence="3 4">JCM 15976</strain>
    </source>
</reference>
<keyword evidence="1" id="KW-0812">Transmembrane</keyword>
<dbReference type="Gene3D" id="3.60.10.10">
    <property type="entry name" value="Endonuclease/exonuclease/phosphatase"/>
    <property type="match status" value="1"/>
</dbReference>
<feature type="domain" description="Endonuclease/exonuclease/phosphatase" evidence="2">
    <location>
        <begin position="55"/>
        <end position="295"/>
    </location>
</feature>
<dbReference type="SUPFAM" id="SSF56219">
    <property type="entry name" value="DNase I-like"/>
    <property type="match status" value="1"/>
</dbReference>
<dbReference type="InterPro" id="IPR036691">
    <property type="entry name" value="Endo/exonu/phosph_ase_sf"/>
</dbReference>
<dbReference type="InterPro" id="IPR050410">
    <property type="entry name" value="CCR4/nocturin_mRNA_transcr"/>
</dbReference>
<dbReference type="EMBL" id="BAAAGF010000002">
    <property type="protein sequence ID" value="GAA0742002.1"/>
    <property type="molecule type" value="Genomic_DNA"/>
</dbReference>
<keyword evidence="3" id="KW-0255">Endonuclease</keyword>
<keyword evidence="1" id="KW-0472">Membrane</keyword>
<dbReference type="GO" id="GO:0004519">
    <property type="term" value="F:endonuclease activity"/>
    <property type="evidence" value="ECO:0007669"/>
    <property type="project" value="UniProtKB-KW"/>
</dbReference>
<evidence type="ECO:0000313" key="3">
    <source>
        <dbReference type="EMBL" id="GAA0742002.1"/>
    </source>
</evidence>
<gene>
    <name evidence="3" type="ORF">GCM10009431_13560</name>
</gene>
<keyword evidence="1" id="KW-1133">Transmembrane helix</keyword>
<protein>
    <submittedName>
        <fullName evidence="3">Endonuclease/exonuclease/phosphatase family protein</fullName>
    </submittedName>
</protein>
<dbReference type="Proteomes" id="UP001500736">
    <property type="component" value="Unassembled WGS sequence"/>
</dbReference>